<dbReference type="InParanoid" id="A0A7E5VJ37"/>
<dbReference type="InterPro" id="IPR031734">
    <property type="entry name" value="MBF2"/>
</dbReference>
<dbReference type="FunCoup" id="A0A7E5VJ37">
    <property type="interactions" value="1"/>
</dbReference>
<keyword evidence="1" id="KW-0732">Signal</keyword>
<gene>
    <name evidence="3" type="primary">LOC113494247</name>
</gene>
<evidence type="ECO:0000256" key="1">
    <source>
        <dbReference type="SAM" id="SignalP"/>
    </source>
</evidence>
<dbReference type="RefSeq" id="XP_026728307.1">
    <property type="nucleotide sequence ID" value="XM_026872506.1"/>
</dbReference>
<protein>
    <submittedName>
        <fullName evidence="3">Uncharacterized protein LOC113494247</fullName>
    </submittedName>
</protein>
<organism evidence="2 3">
    <name type="scientific">Trichoplusia ni</name>
    <name type="common">Cabbage looper</name>
    <dbReference type="NCBI Taxonomy" id="7111"/>
    <lineage>
        <taxon>Eukaryota</taxon>
        <taxon>Metazoa</taxon>
        <taxon>Ecdysozoa</taxon>
        <taxon>Arthropoda</taxon>
        <taxon>Hexapoda</taxon>
        <taxon>Insecta</taxon>
        <taxon>Pterygota</taxon>
        <taxon>Neoptera</taxon>
        <taxon>Endopterygota</taxon>
        <taxon>Lepidoptera</taxon>
        <taxon>Glossata</taxon>
        <taxon>Ditrysia</taxon>
        <taxon>Noctuoidea</taxon>
        <taxon>Noctuidae</taxon>
        <taxon>Plusiinae</taxon>
        <taxon>Trichoplusia</taxon>
    </lineage>
</organism>
<dbReference type="PANTHER" id="PTHR37685:SF1">
    <property type="entry name" value="GEO11136P1-RELATED"/>
    <property type="match status" value="1"/>
</dbReference>
<name>A0A7E5VJ37_TRINI</name>
<accession>A0A7E5VJ37</accession>
<proteinExistence type="predicted"/>
<dbReference type="GeneID" id="113494247"/>
<dbReference type="Pfam" id="PF15868">
    <property type="entry name" value="MBF2"/>
    <property type="match status" value="1"/>
</dbReference>
<reference evidence="3" key="1">
    <citation type="submission" date="2025-08" db="UniProtKB">
        <authorList>
            <consortium name="RefSeq"/>
        </authorList>
    </citation>
    <scope>IDENTIFICATION</scope>
</reference>
<evidence type="ECO:0000313" key="3">
    <source>
        <dbReference type="RefSeq" id="XP_026728307.1"/>
    </source>
</evidence>
<sequence length="122" mass="13410">MKTIIFLAALAVLSLASGAAVEEKVSSRYNLILGSTTSRDKLLHRNYYSKSPVANAVQSQDIIFRAGNSRVRISAIRALEVGHTQYANAYVLSGGLGRNNATIRLQSARGYGYYYQVEIWGH</sequence>
<dbReference type="OrthoDB" id="6818903at2759"/>
<keyword evidence="2" id="KW-1185">Reference proteome</keyword>
<dbReference type="Proteomes" id="UP000322000">
    <property type="component" value="Chromosome 5"/>
</dbReference>
<dbReference type="AlphaFoldDB" id="A0A7E5VJ37"/>
<dbReference type="PANTHER" id="PTHR37685">
    <property type="entry name" value="GEO11136P1-RELATED"/>
    <property type="match status" value="1"/>
</dbReference>
<feature type="signal peptide" evidence="1">
    <location>
        <begin position="1"/>
        <end position="18"/>
    </location>
</feature>
<dbReference type="KEGG" id="tnl:113494247"/>
<evidence type="ECO:0000313" key="2">
    <source>
        <dbReference type="Proteomes" id="UP000322000"/>
    </source>
</evidence>
<feature type="chain" id="PRO_5028932307" evidence="1">
    <location>
        <begin position="19"/>
        <end position="122"/>
    </location>
</feature>